<feature type="compositionally biased region" description="Basic and acidic residues" evidence="1">
    <location>
        <begin position="702"/>
        <end position="711"/>
    </location>
</feature>
<dbReference type="PANTHER" id="PTHR47052">
    <property type="entry name" value="CONSERVED SERINE PROLINE-RICH PROTEIN (AFU_ORTHOLOGUE AFUA_2G01790)"/>
    <property type="match status" value="1"/>
</dbReference>
<dbReference type="PROSITE" id="PS50004">
    <property type="entry name" value="C2"/>
    <property type="match status" value="1"/>
</dbReference>
<feature type="compositionally biased region" description="Basic and acidic residues" evidence="1">
    <location>
        <begin position="719"/>
        <end position="728"/>
    </location>
</feature>
<protein>
    <recommendedName>
        <fullName evidence="2">C2 domain-containing protein</fullName>
    </recommendedName>
</protein>
<feature type="compositionally biased region" description="Polar residues" evidence="1">
    <location>
        <begin position="327"/>
        <end position="345"/>
    </location>
</feature>
<accession>A0AAE0DKP7</accession>
<dbReference type="InterPro" id="IPR035892">
    <property type="entry name" value="C2_domain_sf"/>
</dbReference>
<feature type="compositionally biased region" description="Polar residues" evidence="1">
    <location>
        <begin position="452"/>
        <end position="500"/>
    </location>
</feature>
<gene>
    <name evidence="3" type="ORF">OEA41_006560</name>
</gene>
<dbReference type="PANTHER" id="PTHR47052:SF3">
    <property type="entry name" value="INGRESSION PROTEIN 1"/>
    <property type="match status" value="1"/>
</dbReference>
<feature type="compositionally biased region" description="Basic and acidic residues" evidence="1">
    <location>
        <begin position="681"/>
        <end position="692"/>
    </location>
</feature>
<feature type="compositionally biased region" description="Polar residues" evidence="1">
    <location>
        <begin position="274"/>
        <end position="307"/>
    </location>
</feature>
<name>A0AAE0DKP7_9LECA</name>
<organism evidence="3 4">
    <name type="scientific">Lepraria neglecta</name>
    <dbReference type="NCBI Taxonomy" id="209136"/>
    <lineage>
        <taxon>Eukaryota</taxon>
        <taxon>Fungi</taxon>
        <taxon>Dikarya</taxon>
        <taxon>Ascomycota</taxon>
        <taxon>Pezizomycotina</taxon>
        <taxon>Lecanoromycetes</taxon>
        <taxon>OSLEUM clade</taxon>
        <taxon>Lecanoromycetidae</taxon>
        <taxon>Lecanorales</taxon>
        <taxon>Lecanorineae</taxon>
        <taxon>Stereocaulaceae</taxon>
        <taxon>Lepraria</taxon>
    </lineage>
</organism>
<keyword evidence="4" id="KW-1185">Reference proteome</keyword>
<feature type="compositionally biased region" description="Polar residues" evidence="1">
    <location>
        <begin position="759"/>
        <end position="778"/>
    </location>
</feature>
<evidence type="ECO:0000313" key="3">
    <source>
        <dbReference type="EMBL" id="KAK3173231.1"/>
    </source>
</evidence>
<feature type="compositionally biased region" description="Basic and acidic residues" evidence="1">
    <location>
        <begin position="155"/>
        <end position="164"/>
    </location>
</feature>
<reference evidence="3" key="1">
    <citation type="submission" date="2022-11" db="EMBL/GenBank/DDBJ databases">
        <title>Chromosomal genome sequence assembly and mating type (MAT) locus characterization of the leprose asexual lichenized fungus Lepraria neglecta (Nyl.) Erichsen.</title>
        <authorList>
            <person name="Allen J.L."/>
            <person name="Pfeffer B."/>
        </authorList>
    </citation>
    <scope>NUCLEOTIDE SEQUENCE</scope>
    <source>
        <strain evidence="3">Allen 5258</strain>
    </source>
</reference>
<dbReference type="InterPro" id="IPR037791">
    <property type="entry name" value="C2_fungal_Inn1"/>
</dbReference>
<dbReference type="InterPro" id="IPR000008">
    <property type="entry name" value="C2_dom"/>
</dbReference>
<feature type="region of interest" description="Disordered" evidence="1">
    <location>
        <begin position="155"/>
        <end position="835"/>
    </location>
</feature>
<proteinExistence type="predicted"/>
<feature type="compositionally biased region" description="Low complexity" evidence="1">
    <location>
        <begin position="197"/>
        <end position="211"/>
    </location>
</feature>
<sequence>MVTKVAMAALGGAHTAGIYADMTVDGPEIGTLVVVMDRAKNLPNRKTMGKQDPYCAARLGKEAKKTETDKRGGQTPKWDQELRFTVHDSPDYYQLKVSVFNDDRKTELIGETWVSLDQIIIPGGGQNDLWHNLNCKGRYAGEIRIELTYYDTRPRDEKAEERRQSAPISGAMEQGSSGVCGPRQPKPVKRRPLPADPTSSTHSSPLPHTPSNIAQRSVPQQRYVESPNDYGFESTPPPARRHQHLQDGPQHSSPFTNNLQHPDPYNGNAAMAPASNQATPDQLTLHDSPSQGDYPQGGNVMSNQNPQPYDPPSGYDTEYDNAWPSRPLTQPVHTSNGIIHSTSSPAIIDVRPHQNVALTQQYPRSTSPKSHSYDESPTSQYSRDDGYGAWPNTDGGAVDEDAAPPPPPAHRHSGSRPSSQSQGRMQPESYAPIPAPPPLKIRNGRGSVGGSPLSQVHSNVSYPGYQSTSPIHSQSHPNPAHSVSSRTSYSQLGNPRSQSPVRDYGPMPPSLVPGYEPSIAEDESERIMQENRMSARQQYADHPLLQHQQAPSPVVQTTPQPLPQFHQAPAPALAPAPAPAPAPVVQTRPQPTPRSVQNVQDRRAHRSSAPIINPRTVSPDPRTPIRKSLSPQPGSAPAERRQSGNPFSPDSFDAFNPSLCDANSINPTGPGYNTPEQAQEAYREHERQKKLGDGPIIGSDGRIIDPSDHLPTDTWAPEPEQKKPKKGPEVTIRFRQTPRGAQPLPSATRPPLSEVRPHSISTPIYTHSPDNGSPNSGGRNRLQKKTQGAMAQSASSPIVPTLNTTPRSSPLRPVASDHPLREHENIPPPVPGKVPINAAQEDWNTLSEEMRRIDIGVGGGERRNRRSRYGL</sequence>
<dbReference type="Pfam" id="PF00168">
    <property type="entry name" value="C2"/>
    <property type="match status" value="1"/>
</dbReference>
<dbReference type="CDD" id="cd08681">
    <property type="entry name" value="C2_fungal_Inn1p-like"/>
    <property type="match status" value="1"/>
</dbReference>
<dbReference type="EMBL" id="JASNWA010000007">
    <property type="protein sequence ID" value="KAK3173231.1"/>
    <property type="molecule type" value="Genomic_DNA"/>
</dbReference>
<evidence type="ECO:0000259" key="2">
    <source>
        <dbReference type="PROSITE" id="PS50004"/>
    </source>
</evidence>
<feature type="domain" description="C2" evidence="2">
    <location>
        <begin position="12"/>
        <end position="131"/>
    </location>
</feature>
<evidence type="ECO:0000313" key="4">
    <source>
        <dbReference type="Proteomes" id="UP001276659"/>
    </source>
</evidence>
<comment type="caution">
    <text evidence="3">The sequence shown here is derived from an EMBL/GenBank/DDBJ whole genome shotgun (WGS) entry which is preliminary data.</text>
</comment>
<feature type="compositionally biased region" description="Polar residues" evidence="1">
    <location>
        <begin position="356"/>
        <end position="381"/>
    </location>
</feature>
<feature type="compositionally biased region" description="Low complexity" evidence="1">
    <location>
        <begin position="548"/>
        <end position="571"/>
    </location>
</feature>
<feature type="compositionally biased region" description="Low complexity" evidence="1">
    <location>
        <begin position="415"/>
        <end position="427"/>
    </location>
</feature>
<dbReference type="SMART" id="SM00239">
    <property type="entry name" value="C2"/>
    <property type="match status" value="1"/>
</dbReference>
<evidence type="ECO:0000256" key="1">
    <source>
        <dbReference type="SAM" id="MobiDB-lite"/>
    </source>
</evidence>
<dbReference type="SUPFAM" id="SSF49562">
    <property type="entry name" value="C2 domain (Calcium/lipid-binding domain, CaLB)"/>
    <property type="match status" value="1"/>
</dbReference>
<feature type="compositionally biased region" description="Polar residues" evidence="1">
    <location>
        <begin position="785"/>
        <end position="808"/>
    </location>
</feature>
<dbReference type="Gene3D" id="2.60.40.150">
    <property type="entry name" value="C2 domain"/>
    <property type="match status" value="1"/>
</dbReference>
<feature type="compositionally biased region" description="Pro residues" evidence="1">
    <location>
        <begin position="572"/>
        <end position="582"/>
    </location>
</feature>
<dbReference type="AlphaFoldDB" id="A0AAE0DKP7"/>
<dbReference type="Proteomes" id="UP001276659">
    <property type="component" value="Unassembled WGS sequence"/>
</dbReference>
<feature type="compositionally biased region" description="Polar residues" evidence="1">
    <location>
        <begin position="249"/>
        <end position="260"/>
    </location>
</feature>
<dbReference type="InterPro" id="IPR052981">
    <property type="entry name" value="Ingression_C2_domain"/>
</dbReference>